<keyword evidence="3" id="KW-1133">Transmembrane helix</keyword>
<evidence type="ECO:0000256" key="2">
    <source>
        <dbReference type="SAM" id="MobiDB-lite"/>
    </source>
</evidence>
<protein>
    <recommendedName>
        <fullName evidence="6">DUF4175 family protein</fullName>
    </recommendedName>
</protein>
<organism evidence="4 5">
    <name type="scientific">Pedobacter westerhofensis</name>
    <dbReference type="NCBI Taxonomy" id="425512"/>
    <lineage>
        <taxon>Bacteria</taxon>
        <taxon>Pseudomonadati</taxon>
        <taxon>Bacteroidota</taxon>
        <taxon>Sphingobacteriia</taxon>
        <taxon>Sphingobacteriales</taxon>
        <taxon>Sphingobacteriaceae</taxon>
        <taxon>Pedobacter</taxon>
    </lineage>
</organism>
<feature type="coiled-coil region" evidence="1">
    <location>
        <begin position="550"/>
        <end position="580"/>
    </location>
</feature>
<dbReference type="AlphaFoldDB" id="A0A521DVZ9"/>
<accession>A0A521DVZ9</accession>
<evidence type="ECO:0000256" key="3">
    <source>
        <dbReference type="SAM" id="Phobius"/>
    </source>
</evidence>
<feature type="transmembrane region" description="Helical" evidence="3">
    <location>
        <begin position="61"/>
        <end position="83"/>
    </location>
</feature>
<feature type="region of interest" description="Disordered" evidence="2">
    <location>
        <begin position="676"/>
        <end position="698"/>
    </location>
</feature>
<dbReference type="Proteomes" id="UP000320300">
    <property type="component" value="Unassembled WGS sequence"/>
</dbReference>
<keyword evidence="3" id="KW-0472">Membrane</keyword>
<feature type="region of interest" description="Disordered" evidence="2">
    <location>
        <begin position="1024"/>
        <end position="1062"/>
    </location>
</feature>
<gene>
    <name evidence="4" type="ORF">SAMN06265348_106267</name>
</gene>
<feature type="transmembrane region" description="Helical" evidence="3">
    <location>
        <begin position="27"/>
        <end position="49"/>
    </location>
</feature>
<feature type="region of interest" description="Disordered" evidence="2">
    <location>
        <begin position="911"/>
        <end position="961"/>
    </location>
</feature>
<feature type="compositionally biased region" description="Basic and acidic residues" evidence="2">
    <location>
        <begin position="676"/>
        <end position="686"/>
    </location>
</feature>
<evidence type="ECO:0000256" key="1">
    <source>
        <dbReference type="SAM" id="Coils"/>
    </source>
</evidence>
<feature type="compositionally biased region" description="Basic residues" evidence="2">
    <location>
        <begin position="913"/>
        <end position="923"/>
    </location>
</feature>
<feature type="region of interest" description="Disordered" evidence="2">
    <location>
        <begin position="489"/>
        <end position="513"/>
    </location>
</feature>
<proteinExistence type="predicted"/>
<feature type="transmembrane region" description="Helical" evidence="3">
    <location>
        <begin position="157"/>
        <end position="179"/>
    </location>
</feature>
<keyword evidence="1" id="KW-0175">Coiled coil</keyword>
<feature type="compositionally biased region" description="Low complexity" evidence="2">
    <location>
        <begin position="924"/>
        <end position="939"/>
    </location>
</feature>
<dbReference type="OrthoDB" id="9812498at2"/>
<evidence type="ECO:0000313" key="5">
    <source>
        <dbReference type="Proteomes" id="UP000320300"/>
    </source>
</evidence>
<dbReference type="EMBL" id="FXTN01000006">
    <property type="protein sequence ID" value="SMO75778.1"/>
    <property type="molecule type" value="Genomic_DNA"/>
</dbReference>
<reference evidence="4 5" key="1">
    <citation type="submission" date="2017-05" db="EMBL/GenBank/DDBJ databases">
        <authorList>
            <person name="Varghese N."/>
            <person name="Submissions S."/>
        </authorList>
    </citation>
    <scope>NUCLEOTIDE SEQUENCE [LARGE SCALE GENOMIC DNA]</scope>
    <source>
        <strain evidence="4 5">DSM 19036</strain>
    </source>
</reference>
<evidence type="ECO:0008006" key="6">
    <source>
        <dbReference type="Google" id="ProtNLM"/>
    </source>
</evidence>
<evidence type="ECO:0000313" key="4">
    <source>
        <dbReference type="EMBL" id="SMO75778.1"/>
    </source>
</evidence>
<keyword evidence="5" id="KW-1185">Reference proteome</keyword>
<keyword evidence="3" id="KW-0812">Transmembrane</keyword>
<feature type="region of interest" description="Disordered" evidence="2">
    <location>
        <begin position="718"/>
        <end position="738"/>
    </location>
</feature>
<dbReference type="RefSeq" id="WP_142528721.1">
    <property type="nucleotide sequence ID" value="NZ_CBCSJO010000006.1"/>
</dbReference>
<sequence length="1104" mass="126119">MDRNYEILISKINEFRRKFYLNQLLRGVIYTLALLLSLYLFLFVLVYYIRPAPNIKTILFFAYLLLLSVSTAAGIIKPILAYLSLSKILSLEESAALIGNHFEPIRDKLLNTLQLKALADLAPSQNQLILAGIDQKIDELKPIPFSKAISFNDNKKYVKYFLVPLALIVLIAVTAPVVWEEGTRSLIHYNKEILPAAPFNFVLRNPGMTVTQGDDLLIELELKGDQLPQEVYLQEGLNTYKLERKGNSRFIHSFKNLQQSLSFRFSAGGFDSKAWLLTVKPRPSILNIQASLVYPSYLKKKNETIANAGDLVLPEGTTVTWKIYTENAAMLLFTLGGKTRQLSFSGNETSYQASLKKSQDYQIVPKNNFSAHPDSVTHKIDVIPDLPPSISMTETIDSLSSKAHYFTGNITDDHGFSLLKFVYVLKEDNREKKKVSTAIPIHTAQQENAFLYYWNLKKLSIKPGQMIEYYLEVADNDGVNGPKITRSAIKTYTPPSDQELAKQQNAESGNLKKQMNSAIRLAAEVERGSKKLGENLLDKKDLSFEDRKEINQLLDKQKKLEDVVKEIQQAKQKSSNEQSDEEQSKMAIADKQKQIDDLFKNVLDPKTKALLEKLQSLMDQNNKDQVQNELSKMTMDNKSLKNELDRVLELYKQLEFEQNLQSQVERLKKLADSQKELGKKAQEKNAEPSALKKQQDKAAQEFNDLKKDIRQLDQKNKALERPNSFQPMEKESQFVQELQQQSLENLEKQQQQKAAENQKKAAEEMQKMAEKMEESNQSAAEMENNLNTEELRRLLQNILKTSFDQEKVVLSFKNIITSDPSYTKNVQQQREIKDNMKTIADSLYSLSKRVPQIESTVSGEMQKINFNINKSLESLGERRTAEAVRNQQYTMTSINNLSLMLNEALEQLEKNKKNAKSGGKGKGKQSMQQLQKMQEQLNKSMEQAKQQLEKEGNKGSVPKGKMSEGFAKMAQQQQMIREALQKINTEENKDGKSGLGNLNQLVKEMKMTESDLINKRIEEETIKRQKSITTKLLDAEKASRDQDKEGKRESKAGGDYPPSYPKLLEEFKKSNLSEKEFLQKLPPTLNYYYKNKITAYFKSLNLPK</sequence>
<feature type="compositionally biased region" description="Basic and acidic residues" evidence="2">
    <location>
        <begin position="1033"/>
        <end position="1052"/>
    </location>
</feature>
<name>A0A521DVZ9_9SPHI</name>